<organism evidence="1 2">
    <name type="scientific">Homarus americanus</name>
    <name type="common">American lobster</name>
    <dbReference type="NCBI Taxonomy" id="6706"/>
    <lineage>
        <taxon>Eukaryota</taxon>
        <taxon>Metazoa</taxon>
        <taxon>Ecdysozoa</taxon>
        <taxon>Arthropoda</taxon>
        <taxon>Crustacea</taxon>
        <taxon>Multicrustacea</taxon>
        <taxon>Malacostraca</taxon>
        <taxon>Eumalacostraca</taxon>
        <taxon>Eucarida</taxon>
        <taxon>Decapoda</taxon>
        <taxon>Pleocyemata</taxon>
        <taxon>Astacidea</taxon>
        <taxon>Nephropoidea</taxon>
        <taxon>Nephropidae</taxon>
        <taxon>Homarus</taxon>
    </lineage>
</organism>
<accession>A0A8J5NEN6</accession>
<feature type="non-terminal residue" evidence="1">
    <location>
        <position position="235"/>
    </location>
</feature>
<dbReference type="PANTHER" id="PTHR45913:SF22">
    <property type="entry name" value="SCAN BOX DOMAIN-CONTAINING PROTEIN"/>
    <property type="match status" value="1"/>
</dbReference>
<gene>
    <name evidence="1" type="primary">Zbed5-L3</name>
    <name evidence="1" type="ORF">Hamer_G003947</name>
</gene>
<evidence type="ECO:0000313" key="2">
    <source>
        <dbReference type="Proteomes" id="UP000747542"/>
    </source>
</evidence>
<sequence>MAASVAKKRKYNDEYINYGFTLILADGIENFMMGNDSIKPSNLKHHLTTIHPQFAERDLDFFKPLNGLNRLNLKLQGKERNVFHHVFCIRSFLDKLQNWQRKVSARNVAMFENISIVFDDHLLDPSHKNEIIHHLKYLESELKRFFPEFEEEERKLVRNPFSDTLDIAAIPDDGQDEFLDFKNEFVARDLYEVKYLTVFWCSMYQSYPKVSEIALRVLLPFSTIYLCESGFSTLL</sequence>
<dbReference type="Proteomes" id="UP000747542">
    <property type="component" value="Unassembled WGS sequence"/>
</dbReference>
<dbReference type="EMBL" id="JAHLQT010000697">
    <property type="protein sequence ID" value="KAG7178162.1"/>
    <property type="molecule type" value="Genomic_DNA"/>
</dbReference>
<keyword evidence="2" id="KW-1185">Reference proteome</keyword>
<reference evidence="1" key="1">
    <citation type="journal article" date="2021" name="Sci. Adv.">
        <title>The American lobster genome reveals insights on longevity, neural, and immune adaptations.</title>
        <authorList>
            <person name="Polinski J.M."/>
            <person name="Zimin A.V."/>
            <person name="Clark K.F."/>
            <person name="Kohn A.B."/>
            <person name="Sadowski N."/>
            <person name="Timp W."/>
            <person name="Ptitsyn A."/>
            <person name="Khanna P."/>
            <person name="Romanova D.Y."/>
            <person name="Williams P."/>
            <person name="Greenwood S.J."/>
            <person name="Moroz L.L."/>
            <person name="Walt D.R."/>
            <person name="Bodnar A.G."/>
        </authorList>
    </citation>
    <scope>NUCLEOTIDE SEQUENCE</scope>
    <source>
        <strain evidence="1">GMGI-L3</strain>
    </source>
</reference>
<protein>
    <submittedName>
        <fullName evidence="1">Zinc finger BED domain-containing protein 5-like 3</fullName>
    </submittedName>
</protein>
<proteinExistence type="predicted"/>
<dbReference type="AlphaFoldDB" id="A0A8J5NEN6"/>
<dbReference type="PANTHER" id="PTHR45913">
    <property type="entry name" value="EPM2A-INTERACTING PROTEIN 1"/>
    <property type="match status" value="1"/>
</dbReference>
<comment type="caution">
    <text evidence="1">The sequence shown here is derived from an EMBL/GenBank/DDBJ whole genome shotgun (WGS) entry which is preliminary data.</text>
</comment>
<evidence type="ECO:0000313" key="1">
    <source>
        <dbReference type="EMBL" id="KAG7178162.1"/>
    </source>
</evidence>
<name>A0A8J5NEN6_HOMAM</name>